<comment type="subcellular location">
    <subcellularLocation>
        <location evidence="1">Mitochondrion membrane</location>
        <topology evidence="1">Multi-pass membrane protein</topology>
    </subcellularLocation>
</comment>
<dbReference type="EMBL" id="CU638744">
    <property type="protein sequence ID" value="CAP71237.1"/>
    <property type="molecule type" value="Genomic_DNA"/>
</dbReference>
<feature type="compositionally biased region" description="Basic and acidic residues" evidence="6">
    <location>
        <begin position="183"/>
        <end position="202"/>
    </location>
</feature>
<keyword evidence="3 7" id="KW-1133">Transmembrane helix</keyword>
<organism evidence="8">
    <name type="scientific">Podospora anserina (strain S / ATCC MYA-4624 / DSM 980 / FGSC 10383)</name>
    <name type="common">Pleurage anserina</name>
    <dbReference type="NCBI Taxonomy" id="515849"/>
    <lineage>
        <taxon>Eukaryota</taxon>
        <taxon>Fungi</taxon>
        <taxon>Dikarya</taxon>
        <taxon>Ascomycota</taxon>
        <taxon>Pezizomycotina</taxon>
        <taxon>Sordariomycetes</taxon>
        <taxon>Sordariomycetidae</taxon>
        <taxon>Sordariales</taxon>
        <taxon>Podosporaceae</taxon>
        <taxon>Podospora</taxon>
        <taxon>Podospora anserina</taxon>
    </lineage>
</organism>
<dbReference type="OrthoDB" id="413313at2759"/>
<evidence type="ECO:0000256" key="7">
    <source>
        <dbReference type="SAM" id="Phobius"/>
    </source>
</evidence>
<feature type="transmembrane region" description="Helical" evidence="7">
    <location>
        <begin position="578"/>
        <end position="601"/>
    </location>
</feature>
<evidence type="ECO:0000256" key="1">
    <source>
        <dbReference type="ARBA" id="ARBA00004225"/>
    </source>
</evidence>
<keyword evidence="5 7" id="KW-0472">Membrane</keyword>
<dbReference type="HOGENOM" id="CLU_008227_1_0_1"/>
<evidence type="ECO:0000256" key="3">
    <source>
        <dbReference type="ARBA" id="ARBA00022989"/>
    </source>
</evidence>
<protein>
    <submittedName>
        <fullName evidence="8">Podospora anserina S mat+ genomic DNA chromosome 6, supercontig 2</fullName>
    </submittedName>
</protein>
<dbReference type="GO" id="GO:0005741">
    <property type="term" value="C:mitochondrial outer membrane"/>
    <property type="evidence" value="ECO:0007669"/>
    <property type="project" value="TreeGrafter"/>
</dbReference>
<dbReference type="GeneID" id="6194506"/>
<evidence type="ECO:0000313" key="8">
    <source>
        <dbReference type="EMBL" id="CAP71237.1"/>
    </source>
</evidence>
<accession>B2B2A2</accession>
<dbReference type="KEGG" id="pan:PODANSg7140"/>
<proteinExistence type="predicted"/>
<dbReference type="PANTHER" id="PTHR28234:SF1">
    <property type="entry name" value="NUCLEAR CONTROL OF ATPASE PROTEIN 2"/>
    <property type="match status" value="1"/>
</dbReference>
<reference evidence="8" key="1">
    <citation type="journal article" date="2008" name="Genome Biol.">
        <title>The genome sequence of the model ascomycete fungus Podospora anserina.</title>
        <authorList>
            <person name="Espagne E."/>
            <person name="Lespinet O."/>
            <person name="Malagnac F."/>
            <person name="Da Silva C."/>
            <person name="Jaillon O."/>
            <person name="Porcel B.M."/>
            <person name="Couloux A."/>
            <person name="Aury J.-M."/>
            <person name="Segurens B."/>
            <person name="Poulain J."/>
            <person name="Anthouard V."/>
            <person name="Grossetete S."/>
            <person name="Khalili H."/>
            <person name="Coppin E."/>
            <person name="Dequard-Chablat M."/>
            <person name="Picard M."/>
            <person name="Contamine V."/>
            <person name="Arnaise S."/>
            <person name="Bourdais A."/>
            <person name="Berteaux-Lecellier V."/>
            <person name="Gautheret D."/>
            <person name="de Vries R.P."/>
            <person name="Battaglia E."/>
            <person name="Coutinho P.M."/>
            <person name="Danchin E.G.J."/>
            <person name="Henrissat B."/>
            <person name="El Khoury R."/>
            <person name="Sainsard-Chanet A."/>
            <person name="Boivin A."/>
            <person name="Pinan-Lucarre B."/>
            <person name="Sellem C.H."/>
            <person name="Debuchy R."/>
            <person name="Wincker P."/>
            <person name="Weissenbach J."/>
            <person name="Silar P."/>
        </authorList>
    </citation>
    <scope>NUCLEOTIDE SEQUENCE [LARGE SCALE GENOMIC DNA]</scope>
    <source>
        <strain evidence="8">S mat+</strain>
    </source>
</reference>
<feature type="compositionally biased region" description="Low complexity" evidence="6">
    <location>
        <begin position="205"/>
        <end position="218"/>
    </location>
</feature>
<keyword evidence="4" id="KW-0496">Mitochondrion</keyword>
<feature type="region of interest" description="Disordered" evidence="6">
    <location>
        <begin position="183"/>
        <end position="225"/>
    </location>
</feature>
<dbReference type="PANTHER" id="PTHR28234">
    <property type="entry name" value="NUCLEAR CONTROL OF ATPASE PROTEIN 2"/>
    <property type="match status" value="1"/>
</dbReference>
<evidence type="ECO:0000256" key="6">
    <source>
        <dbReference type="SAM" id="MobiDB-lite"/>
    </source>
</evidence>
<feature type="transmembrane region" description="Helical" evidence="7">
    <location>
        <begin position="408"/>
        <end position="427"/>
    </location>
</feature>
<reference evidence="8" key="2">
    <citation type="submission" date="2008-07" db="EMBL/GenBank/DDBJ databases">
        <authorList>
            <person name="Genoscope - CEA"/>
        </authorList>
    </citation>
    <scope>NUCLEOTIDE SEQUENCE</scope>
    <source>
        <strain evidence="8">S mat+</strain>
    </source>
</reference>
<dbReference type="AlphaFoldDB" id="B2B2A2"/>
<keyword evidence="2 7" id="KW-0812">Transmembrane</keyword>
<dbReference type="InterPro" id="IPR013946">
    <property type="entry name" value="NCA2-like"/>
</dbReference>
<dbReference type="Pfam" id="PF08637">
    <property type="entry name" value="NCA2"/>
    <property type="match status" value="1"/>
</dbReference>
<dbReference type="RefSeq" id="XP_001910103.1">
    <property type="nucleotide sequence ID" value="XM_001910068.1"/>
</dbReference>
<evidence type="ECO:0000256" key="4">
    <source>
        <dbReference type="ARBA" id="ARBA00023128"/>
    </source>
</evidence>
<evidence type="ECO:0000256" key="2">
    <source>
        <dbReference type="ARBA" id="ARBA00022692"/>
    </source>
</evidence>
<dbReference type="VEuPathDB" id="FungiDB:PODANS_6_6030"/>
<name>B2B2A2_PODAN</name>
<sequence>MSIVADRVRRLDALIDKVSLVQLGFGEEDDNLHLRSNRGGDFHLASEPRVTELLQIAKQLSSSSLSLGHISKRRIRNLLIESGLANEDQNEELHAEKWMVEVDAEWHLVGKATIQTYGLLMSSLLDQIKPLSDDIWYWDEILSSYPNSLLYTMQSSPVRMGEWTREVWRESLDRFNEWRQQQLEHRSAPRSRRESRTDREGEVLTAGTSSTQSESGSGDKNAAAESVTEINLTQQWREFYGIVRESMTEKSLGNIRRVLGRVDTGRSDARRKLARLQKLREMTATGLGVLLDEGLDIRTPDDGSVVEATVYHEEWRVVLERSVALMDSILRGSLTLEHNMKEFEDNIFSGVQHDPELSIHTDDAAQAARPAILARRLLNILDEGIPQHAVSTSVLARKNGRPSRLVRYWIPAIALLLSSSTILRVLVNRKADIINWIRDLGATTRDFWFNWVVEPIKKVIGTIRHDEASEIAIMSRDSLKADRESLERMVVEFSRDNPDIAVGNSTITEAQVAEIRTRVKEGDVTPILKAYEKDLKKPFVGAIRGDLVRSVLIQVQKTKVDLEVAISGIDALLKSQELVFGFIGLTPGILVAVSIGIIQYFRTAFGSRKGLRRGQRARRTRRVLRKMDRILTEAQHNLQDNTISYRDRGLLVCEAHVLRNLSQGNLPREVEKEFIEDLDEFAKARAVPELFRVLDRIRWAYSEYF</sequence>
<evidence type="ECO:0000256" key="5">
    <source>
        <dbReference type="ARBA" id="ARBA00023136"/>
    </source>
</evidence>
<gene>
    <name evidence="8" type="ORF">PODANS_6_6030</name>
</gene>